<proteinExistence type="predicted"/>
<gene>
    <name evidence="2" type="ORF">F4553_000219</name>
</gene>
<evidence type="ECO:0000313" key="2">
    <source>
        <dbReference type="EMBL" id="MBB5866840.1"/>
    </source>
</evidence>
<evidence type="ECO:0008006" key="4">
    <source>
        <dbReference type="Google" id="ProtNLM"/>
    </source>
</evidence>
<feature type="signal peptide" evidence="1">
    <location>
        <begin position="1"/>
        <end position="28"/>
    </location>
</feature>
<accession>A0A841BJ45</accession>
<dbReference type="EMBL" id="JACHMN010000001">
    <property type="protein sequence ID" value="MBB5866840.1"/>
    <property type="molecule type" value="Genomic_DNA"/>
</dbReference>
<evidence type="ECO:0000313" key="3">
    <source>
        <dbReference type="Proteomes" id="UP000587527"/>
    </source>
</evidence>
<keyword evidence="1" id="KW-0732">Signal</keyword>
<feature type="chain" id="PRO_5032572171" description="DUF3494 domain-containing protein" evidence="1">
    <location>
        <begin position="29"/>
        <end position="183"/>
    </location>
</feature>
<evidence type="ECO:0000256" key="1">
    <source>
        <dbReference type="SAM" id="SignalP"/>
    </source>
</evidence>
<sequence>MATRIRAGGLALAAACVLLSTCPRPAVAAQTAPGAVACPVGVATQSFTPAVTTSPQTVQVMIRSHYGSCLSGVPGLTSGDSEQPYEAPGFSCLTLLTPNAAGTETIVWNTGQTTTLAYTAQVLSLFGQVIITATGTVTSGLFLGAATVRTVVYAQADLLSNGCLAPSGLSGNSGPLALTATGG</sequence>
<dbReference type="Proteomes" id="UP000587527">
    <property type="component" value="Unassembled WGS sequence"/>
</dbReference>
<reference evidence="2 3" key="1">
    <citation type="submission" date="2020-08" db="EMBL/GenBank/DDBJ databases">
        <title>Sequencing the genomes of 1000 actinobacteria strains.</title>
        <authorList>
            <person name="Klenk H.-P."/>
        </authorList>
    </citation>
    <scope>NUCLEOTIDE SEQUENCE [LARGE SCALE GENOMIC DNA]</scope>
    <source>
        <strain evidence="2 3">DSM 45362</strain>
    </source>
</reference>
<keyword evidence="3" id="KW-1185">Reference proteome</keyword>
<dbReference type="AlphaFoldDB" id="A0A841BJ45"/>
<organism evidence="2 3">
    <name type="scientific">Allocatelliglobosispora scoriae</name>
    <dbReference type="NCBI Taxonomy" id="643052"/>
    <lineage>
        <taxon>Bacteria</taxon>
        <taxon>Bacillati</taxon>
        <taxon>Actinomycetota</taxon>
        <taxon>Actinomycetes</taxon>
        <taxon>Micromonosporales</taxon>
        <taxon>Micromonosporaceae</taxon>
        <taxon>Allocatelliglobosispora</taxon>
    </lineage>
</organism>
<dbReference type="RefSeq" id="WP_184830935.1">
    <property type="nucleotide sequence ID" value="NZ_JACHMN010000001.1"/>
</dbReference>
<protein>
    <recommendedName>
        <fullName evidence="4">DUF3494 domain-containing protein</fullName>
    </recommendedName>
</protein>
<comment type="caution">
    <text evidence="2">The sequence shown here is derived from an EMBL/GenBank/DDBJ whole genome shotgun (WGS) entry which is preliminary data.</text>
</comment>
<name>A0A841BJ45_9ACTN</name>